<proteinExistence type="predicted"/>
<comment type="caution">
    <text evidence="1">The sequence shown here is derived from an EMBL/GenBank/DDBJ whole genome shotgun (WGS) entry which is preliminary data.</text>
</comment>
<name>A0A1Q8C2G9_9PSEU</name>
<sequence length="270" mass="29733">MSAPDHPWFQAHPVRRANIMWHWEHATSDEIQQGMSWYGKAHQVASAIADGDARLGAGILAVYSPQQGWIANVHLAARVLRTGTGIGGIGCGAFASTAQKRAADRLLAGEHHERVLSGPKVRAFAHLIEHGAGHAPACPHVVIDRHALSVAHGHPLSIGQYSAAPVRGVRRRDGTVSHPHYDQVATLYHEAADELSRLEHRPVAAHQVQAITWLVRQRLTQATIRQRGMSLLDKGRETVRVNAENAWRDFRATHLPHIRDWPDTGYLSAV</sequence>
<dbReference type="OrthoDB" id="3697053at2"/>
<gene>
    <name evidence="1" type="ORF">BU204_34295</name>
</gene>
<organism evidence="1 2">
    <name type="scientific">Actinophytocola xanthii</name>
    <dbReference type="NCBI Taxonomy" id="1912961"/>
    <lineage>
        <taxon>Bacteria</taxon>
        <taxon>Bacillati</taxon>
        <taxon>Actinomycetota</taxon>
        <taxon>Actinomycetes</taxon>
        <taxon>Pseudonocardiales</taxon>
        <taxon>Pseudonocardiaceae</taxon>
    </lineage>
</organism>
<dbReference type="EMBL" id="MSIE01000095">
    <property type="protein sequence ID" value="OLF08565.1"/>
    <property type="molecule type" value="Genomic_DNA"/>
</dbReference>
<dbReference type="InterPro" id="IPR055602">
    <property type="entry name" value="DUF7178"/>
</dbReference>
<dbReference type="RefSeq" id="WP_143229952.1">
    <property type="nucleotide sequence ID" value="NZ_MSIE01000095.1"/>
</dbReference>
<dbReference type="AlphaFoldDB" id="A0A1Q8C2G9"/>
<evidence type="ECO:0000313" key="2">
    <source>
        <dbReference type="Proteomes" id="UP000185596"/>
    </source>
</evidence>
<keyword evidence="2" id="KW-1185">Reference proteome</keyword>
<dbReference type="Proteomes" id="UP000185596">
    <property type="component" value="Unassembled WGS sequence"/>
</dbReference>
<accession>A0A1Q8C2G9</accession>
<evidence type="ECO:0000313" key="1">
    <source>
        <dbReference type="EMBL" id="OLF08565.1"/>
    </source>
</evidence>
<protein>
    <submittedName>
        <fullName evidence="1">Uncharacterized protein</fullName>
    </submittedName>
</protein>
<dbReference type="Pfam" id="PF23802">
    <property type="entry name" value="DUF7178"/>
    <property type="match status" value="1"/>
</dbReference>
<reference evidence="1 2" key="1">
    <citation type="submission" date="2016-12" db="EMBL/GenBank/DDBJ databases">
        <title>The draft genome sequence of Actinophytocola sp. 11-183.</title>
        <authorList>
            <person name="Wang W."/>
            <person name="Yuan L."/>
        </authorList>
    </citation>
    <scope>NUCLEOTIDE SEQUENCE [LARGE SCALE GENOMIC DNA]</scope>
    <source>
        <strain evidence="1 2">11-183</strain>
    </source>
</reference>